<proteinExistence type="predicted"/>
<name>A0ABV6CUZ1_9SPHN</name>
<accession>A0ABV6CUZ1</accession>
<gene>
    <name evidence="3" type="ORF">ACFFJC_09725</name>
</gene>
<feature type="chain" id="PRO_5047538242" evidence="2">
    <location>
        <begin position="27"/>
        <end position="119"/>
    </location>
</feature>
<comment type="caution">
    <text evidence="3">The sequence shown here is derived from an EMBL/GenBank/DDBJ whole genome shotgun (WGS) entry which is preliminary data.</text>
</comment>
<dbReference type="EMBL" id="JBHLWK010000012">
    <property type="protein sequence ID" value="MFC0204549.1"/>
    <property type="molecule type" value="Genomic_DNA"/>
</dbReference>
<keyword evidence="2" id="KW-0732">Signal</keyword>
<sequence length="119" mass="12526">MTSLPALLARLRLWPLLLLAAITTQAAAPIHAPLERVQGSAFSAATLDVALAAPRRLQGEPVQVAEPLVLPPSRAAGVVQRAWAEAAERPASPLPSRVRAPPPRRHPARLPDSTAPPLA</sequence>
<evidence type="ECO:0000313" key="4">
    <source>
        <dbReference type="Proteomes" id="UP001589798"/>
    </source>
</evidence>
<feature type="signal peptide" evidence="2">
    <location>
        <begin position="1"/>
        <end position="26"/>
    </location>
</feature>
<protein>
    <submittedName>
        <fullName evidence="3">Uncharacterized protein</fullName>
    </submittedName>
</protein>
<keyword evidence="4" id="KW-1185">Reference proteome</keyword>
<evidence type="ECO:0000256" key="1">
    <source>
        <dbReference type="SAM" id="MobiDB-lite"/>
    </source>
</evidence>
<evidence type="ECO:0000313" key="3">
    <source>
        <dbReference type="EMBL" id="MFC0204549.1"/>
    </source>
</evidence>
<feature type="region of interest" description="Disordered" evidence="1">
    <location>
        <begin position="85"/>
        <end position="119"/>
    </location>
</feature>
<reference evidence="3 4" key="1">
    <citation type="submission" date="2024-09" db="EMBL/GenBank/DDBJ databases">
        <authorList>
            <person name="Sun Q."/>
            <person name="Mori K."/>
        </authorList>
    </citation>
    <scope>NUCLEOTIDE SEQUENCE [LARGE SCALE GENOMIC DNA]</scope>
    <source>
        <strain evidence="3 4">CCM 7706</strain>
    </source>
</reference>
<dbReference type="RefSeq" id="WP_379487308.1">
    <property type="nucleotide sequence ID" value="NZ_JBHLWK010000012.1"/>
</dbReference>
<feature type="compositionally biased region" description="Low complexity" evidence="1">
    <location>
        <begin position="89"/>
        <end position="99"/>
    </location>
</feature>
<dbReference type="Proteomes" id="UP001589798">
    <property type="component" value="Unassembled WGS sequence"/>
</dbReference>
<evidence type="ECO:0000256" key="2">
    <source>
        <dbReference type="SAM" id="SignalP"/>
    </source>
</evidence>
<organism evidence="3 4">
    <name type="scientific">Novosphingobium soli</name>
    <dbReference type="NCBI Taxonomy" id="574956"/>
    <lineage>
        <taxon>Bacteria</taxon>
        <taxon>Pseudomonadati</taxon>
        <taxon>Pseudomonadota</taxon>
        <taxon>Alphaproteobacteria</taxon>
        <taxon>Sphingomonadales</taxon>
        <taxon>Sphingomonadaceae</taxon>
        <taxon>Novosphingobium</taxon>
    </lineage>
</organism>